<dbReference type="InterPro" id="IPR036770">
    <property type="entry name" value="Ankyrin_rpt-contain_sf"/>
</dbReference>
<keyword evidence="1" id="KW-0677">Repeat</keyword>
<keyword evidence="5" id="KW-1185">Reference proteome</keyword>
<evidence type="ECO:0000256" key="1">
    <source>
        <dbReference type="ARBA" id="ARBA00022737"/>
    </source>
</evidence>
<keyword evidence="2 3" id="KW-0040">ANK repeat</keyword>
<dbReference type="Gene3D" id="1.25.40.20">
    <property type="entry name" value="Ankyrin repeat-containing domain"/>
    <property type="match status" value="2"/>
</dbReference>
<dbReference type="InterPro" id="IPR002110">
    <property type="entry name" value="Ankyrin_rpt"/>
</dbReference>
<evidence type="ECO:0000256" key="3">
    <source>
        <dbReference type="PROSITE-ProRule" id="PRU00023"/>
    </source>
</evidence>
<proteinExistence type="predicted"/>
<dbReference type="PANTHER" id="PTHR24189">
    <property type="entry name" value="MYOTROPHIN"/>
    <property type="match status" value="1"/>
</dbReference>
<name>A0A1V6QB45_9EURO</name>
<organism evidence="4 5">
    <name type="scientific">Penicillium solitum</name>
    <dbReference type="NCBI Taxonomy" id="60172"/>
    <lineage>
        <taxon>Eukaryota</taxon>
        <taxon>Fungi</taxon>
        <taxon>Dikarya</taxon>
        <taxon>Ascomycota</taxon>
        <taxon>Pezizomycotina</taxon>
        <taxon>Eurotiomycetes</taxon>
        <taxon>Eurotiomycetidae</taxon>
        <taxon>Eurotiales</taxon>
        <taxon>Aspergillaceae</taxon>
        <taxon>Penicillium</taxon>
    </lineage>
</organism>
<dbReference type="Pfam" id="PF12796">
    <property type="entry name" value="Ank_2"/>
    <property type="match status" value="1"/>
</dbReference>
<evidence type="ECO:0000256" key="2">
    <source>
        <dbReference type="ARBA" id="ARBA00023043"/>
    </source>
</evidence>
<dbReference type="AlphaFoldDB" id="A0A1V6QB45"/>
<evidence type="ECO:0000313" key="4">
    <source>
        <dbReference type="EMBL" id="OQD86440.1"/>
    </source>
</evidence>
<dbReference type="PANTHER" id="PTHR24189:SF50">
    <property type="entry name" value="ANKYRIN REPEAT AND SOCS BOX PROTEIN 2"/>
    <property type="match status" value="1"/>
</dbReference>
<dbReference type="Proteomes" id="UP000191612">
    <property type="component" value="Unassembled WGS sequence"/>
</dbReference>
<evidence type="ECO:0000313" key="5">
    <source>
        <dbReference type="Proteomes" id="UP000191612"/>
    </source>
</evidence>
<feature type="repeat" description="ANK" evidence="3">
    <location>
        <begin position="4"/>
        <end position="36"/>
    </location>
</feature>
<dbReference type="SMART" id="SM00248">
    <property type="entry name" value="ANK"/>
    <property type="match status" value="3"/>
</dbReference>
<gene>
    <name evidence="4" type="ORF">PENSOL_c088G03166</name>
</gene>
<dbReference type="InterPro" id="IPR050745">
    <property type="entry name" value="Multifunctional_regulatory"/>
</dbReference>
<dbReference type="PROSITE" id="PS50297">
    <property type="entry name" value="ANK_REP_REGION"/>
    <property type="match status" value="1"/>
</dbReference>
<sequence>MDKFGRRALHLAAGNRMVTVVRHLLDQNADIDAEDNLGRTPLTWAVRAIRERRDGIPWAVRERRDNIVKLLLARGADRRQINPEWASLLGAAEERRAAFSKLLSWMIDQGDEAVCDALLSMGANANLKESSELVPLSDVKEEHKALIEVLGLAAQHGAKSVFMLLAETAEKNGQDVFVIDRLIGLLELEGRAIMEKLVPESYIQHRGRKRKLSWS</sequence>
<dbReference type="STRING" id="60172.A0A1V6QB45"/>
<comment type="caution">
    <text evidence="4">The sequence shown here is derived from an EMBL/GenBank/DDBJ whole genome shotgun (WGS) entry which is preliminary data.</text>
</comment>
<protein>
    <submittedName>
        <fullName evidence="4">Uncharacterized protein</fullName>
    </submittedName>
</protein>
<reference evidence="5" key="1">
    <citation type="journal article" date="2017" name="Nat. Microbiol.">
        <title>Global analysis of biosynthetic gene clusters reveals vast potential of secondary metabolite production in Penicillium species.</title>
        <authorList>
            <person name="Nielsen J.C."/>
            <person name="Grijseels S."/>
            <person name="Prigent S."/>
            <person name="Ji B."/>
            <person name="Dainat J."/>
            <person name="Nielsen K.F."/>
            <person name="Frisvad J.C."/>
            <person name="Workman M."/>
            <person name="Nielsen J."/>
        </authorList>
    </citation>
    <scope>NUCLEOTIDE SEQUENCE [LARGE SCALE GENOMIC DNA]</scope>
    <source>
        <strain evidence="5">IBT 29525</strain>
    </source>
</reference>
<dbReference type="PROSITE" id="PS50088">
    <property type="entry name" value="ANK_REPEAT"/>
    <property type="match status" value="1"/>
</dbReference>
<accession>A0A1V6QB45</accession>
<dbReference type="EMBL" id="MDYO01000088">
    <property type="protein sequence ID" value="OQD86440.1"/>
    <property type="molecule type" value="Genomic_DNA"/>
</dbReference>
<dbReference type="SUPFAM" id="SSF48403">
    <property type="entry name" value="Ankyrin repeat"/>
    <property type="match status" value="1"/>
</dbReference>